<feature type="compositionally biased region" description="Basic and acidic residues" evidence="1">
    <location>
        <begin position="173"/>
        <end position="188"/>
    </location>
</feature>
<evidence type="ECO:0000313" key="4">
    <source>
        <dbReference type="Proteomes" id="UP000230002"/>
    </source>
</evidence>
<evidence type="ECO:0000256" key="1">
    <source>
        <dbReference type="SAM" id="MobiDB-lite"/>
    </source>
</evidence>
<keyword evidence="2" id="KW-0732">Signal</keyword>
<feature type="region of interest" description="Disordered" evidence="1">
    <location>
        <begin position="166"/>
        <end position="188"/>
    </location>
</feature>
<keyword evidence="4" id="KW-1185">Reference proteome</keyword>
<feature type="chain" id="PRO_5013950175" evidence="2">
    <location>
        <begin position="23"/>
        <end position="188"/>
    </location>
</feature>
<evidence type="ECO:0000256" key="2">
    <source>
        <dbReference type="SAM" id="SignalP"/>
    </source>
</evidence>
<sequence length="188" mass="18990">MHFSKVLATAALLLSASLGVSAHAAIAPVLGVAGTPVRNNVQRPSTAKPCGNTNIAQTFDTSGVITMNADNTFTATITNFNKGVDGSRQIVSALVDVTGTGKSFTAATVTKNGTKNPTNVGSEQLTVGLPAACQGGATKNKCLVSLKTAGGFGNCVVVQNAAATKRSATAAPRRAEARAGPSRHPEIE</sequence>
<gene>
    <name evidence="3" type="ORF">GSI_14550</name>
</gene>
<proteinExistence type="predicted"/>
<dbReference type="Proteomes" id="UP000230002">
    <property type="component" value="Unassembled WGS sequence"/>
</dbReference>
<dbReference type="EMBL" id="AYKW01000068">
    <property type="protein sequence ID" value="PIL23240.1"/>
    <property type="molecule type" value="Genomic_DNA"/>
</dbReference>
<dbReference type="OrthoDB" id="3241054at2759"/>
<accession>A0A2G8RP02</accession>
<organism evidence="3 4">
    <name type="scientific">Ganoderma sinense ZZ0214-1</name>
    <dbReference type="NCBI Taxonomy" id="1077348"/>
    <lineage>
        <taxon>Eukaryota</taxon>
        <taxon>Fungi</taxon>
        <taxon>Dikarya</taxon>
        <taxon>Basidiomycota</taxon>
        <taxon>Agaricomycotina</taxon>
        <taxon>Agaricomycetes</taxon>
        <taxon>Polyporales</taxon>
        <taxon>Polyporaceae</taxon>
        <taxon>Ganoderma</taxon>
    </lineage>
</organism>
<dbReference type="STRING" id="1077348.A0A2G8RP02"/>
<protein>
    <submittedName>
        <fullName evidence="3">Uncharacterized protein</fullName>
    </submittedName>
</protein>
<feature type="signal peptide" evidence="2">
    <location>
        <begin position="1"/>
        <end position="22"/>
    </location>
</feature>
<comment type="caution">
    <text evidence="3">The sequence shown here is derived from an EMBL/GenBank/DDBJ whole genome shotgun (WGS) entry which is preliminary data.</text>
</comment>
<evidence type="ECO:0000313" key="3">
    <source>
        <dbReference type="EMBL" id="PIL23240.1"/>
    </source>
</evidence>
<name>A0A2G8RP02_9APHY</name>
<reference evidence="3 4" key="1">
    <citation type="journal article" date="2015" name="Sci. Rep.">
        <title>Chromosome-level genome map provides insights into diverse defense mechanisms in the medicinal fungus Ganoderma sinense.</title>
        <authorList>
            <person name="Zhu Y."/>
            <person name="Xu J."/>
            <person name="Sun C."/>
            <person name="Zhou S."/>
            <person name="Xu H."/>
            <person name="Nelson D.R."/>
            <person name="Qian J."/>
            <person name="Song J."/>
            <person name="Luo H."/>
            <person name="Xiang L."/>
            <person name="Li Y."/>
            <person name="Xu Z."/>
            <person name="Ji A."/>
            <person name="Wang L."/>
            <person name="Lu S."/>
            <person name="Hayward A."/>
            <person name="Sun W."/>
            <person name="Li X."/>
            <person name="Schwartz D.C."/>
            <person name="Wang Y."/>
            <person name="Chen S."/>
        </authorList>
    </citation>
    <scope>NUCLEOTIDE SEQUENCE [LARGE SCALE GENOMIC DNA]</scope>
    <source>
        <strain evidence="3 4">ZZ0214-1</strain>
    </source>
</reference>
<dbReference type="AlphaFoldDB" id="A0A2G8RP02"/>